<sequence>MLTGIGAGSVVARWIRAVTRGSGVERRSAARGLVADLEKGAAGAARGDLAPLRRGRTHEGGTLISARPCTTHIRQSASSRGKEGVLVTAVQRSVGGSGARSVVARRR</sequence>
<reference evidence="1" key="2">
    <citation type="submission" date="2023-04" db="EMBL/GenBank/DDBJ databases">
        <authorList>
            <person name="Bruccoleri R.E."/>
            <person name="Oakeley E.J."/>
            <person name="Faust A.-M."/>
            <person name="Dessus-Babus S."/>
            <person name="Altorfer M."/>
            <person name="Burckhardt D."/>
            <person name="Oertli M."/>
            <person name="Naumann U."/>
            <person name="Petersen F."/>
            <person name="Wong J."/>
        </authorList>
    </citation>
    <scope>NUCLEOTIDE SEQUENCE</scope>
    <source>
        <strain evidence="1">GSM-AAB239-AS_SAM_17_03QT</strain>
        <tissue evidence="1">Leaf</tissue>
    </source>
</reference>
<organism evidence="1 2">
    <name type="scientific">Iris pallida</name>
    <name type="common">Sweet iris</name>
    <dbReference type="NCBI Taxonomy" id="29817"/>
    <lineage>
        <taxon>Eukaryota</taxon>
        <taxon>Viridiplantae</taxon>
        <taxon>Streptophyta</taxon>
        <taxon>Embryophyta</taxon>
        <taxon>Tracheophyta</taxon>
        <taxon>Spermatophyta</taxon>
        <taxon>Magnoliopsida</taxon>
        <taxon>Liliopsida</taxon>
        <taxon>Asparagales</taxon>
        <taxon>Iridaceae</taxon>
        <taxon>Iridoideae</taxon>
        <taxon>Irideae</taxon>
        <taxon>Iris</taxon>
    </lineage>
</organism>
<keyword evidence="2" id="KW-1185">Reference proteome</keyword>
<evidence type="ECO:0000313" key="1">
    <source>
        <dbReference type="EMBL" id="KAJ6841145.1"/>
    </source>
</evidence>
<dbReference type="EMBL" id="JANAVB010008800">
    <property type="protein sequence ID" value="KAJ6841145.1"/>
    <property type="molecule type" value="Genomic_DNA"/>
</dbReference>
<name>A0AAX6HLE5_IRIPA</name>
<reference evidence="1" key="1">
    <citation type="journal article" date="2023" name="GigaByte">
        <title>Genome assembly of the bearded iris, Iris pallida Lam.</title>
        <authorList>
            <person name="Bruccoleri R.E."/>
            <person name="Oakeley E.J."/>
            <person name="Faust A.M.E."/>
            <person name="Altorfer M."/>
            <person name="Dessus-Babus S."/>
            <person name="Burckhardt D."/>
            <person name="Oertli M."/>
            <person name="Naumann U."/>
            <person name="Petersen F."/>
            <person name="Wong J."/>
        </authorList>
    </citation>
    <scope>NUCLEOTIDE SEQUENCE</scope>
    <source>
        <strain evidence="1">GSM-AAB239-AS_SAM_17_03QT</strain>
    </source>
</reference>
<comment type="caution">
    <text evidence="1">The sequence shown here is derived from an EMBL/GenBank/DDBJ whole genome shotgun (WGS) entry which is preliminary data.</text>
</comment>
<protein>
    <submittedName>
        <fullName evidence="1">Uncharacterized protein</fullName>
    </submittedName>
</protein>
<dbReference type="AlphaFoldDB" id="A0AAX6HLE5"/>
<evidence type="ECO:0000313" key="2">
    <source>
        <dbReference type="Proteomes" id="UP001140949"/>
    </source>
</evidence>
<dbReference type="Proteomes" id="UP001140949">
    <property type="component" value="Unassembled WGS sequence"/>
</dbReference>
<gene>
    <name evidence="1" type="ORF">M6B38_307535</name>
</gene>
<accession>A0AAX6HLE5</accession>
<proteinExistence type="predicted"/>